<accession>A0ACC0GF58</accession>
<evidence type="ECO:0000313" key="2">
    <source>
        <dbReference type="Proteomes" id="UP001060215"/>
    </source>
</evidence>
<gene>
    <name evidence="1" type="ORF">LOK49_LG09G02664</name>
</gene>
<protein>
    <submittedName>
        <fullName evidence="1">Uncharacterized protein</fullName>
    </submittedName>
</protein>
<name>A0ACC0GF58_9ERIC</name>
<organism evidence="1 2">
    <name type="scientific">Camellia lanceoleosa</name>
    <dbReference type="NCBI Taxonomy" id="1840588"/>
    <lineage>
        <taxon>Eukaryota</taxon>
        <taxon>Viridiplantae</taxon>
        <taxon>Streptophyta</taxon>
        <taxon>Embryophyta</taxon>
        <taxon>Tracheophyta</taxon>
        <taxon>Spermatophyta</taxon>
        <taxon>Magnoliopsida</taxon>
        <taxon>eudicotyledons</taxon>
        <taxon>Gunneridae</taxon>
        <taxon>Pentapetalae</taxon>
        <taxon>asterids</taxon>
        <taxon>Ericales</taxon>
        <taxon>Theaceae</taxon>
        <taxon>Camellia</taxon>
    </lineage>
</organism>
<evidence type="ECO:0000313" key="1">
    <source>
        <dbReference type="EMBL" id="KAI7999792.1"/>
    </source>
</evidence>
<sequence length="156" mass="16897">MWQGTLSIQSCFPKGNSTPNSARSQPSSPRSQPSTMVTIEMPPKNLASVMVLPQPSSWSVVSLQLPDLTNTVIAEISNMVPSEVTSRPASASLLTSPLGLLRERTKATINLRMYAPLYQAALNGDWEKAKEFIKLHPSALSARITKGQETVLHIAA</sequence>
<dbReference type="Proteomes" id="UP001060215">
    <property type="component" value="Chromosome 8"/>
</dbReference>
<dbReference type="EMBL" id="CM045765">
    <property type="protein sequence ID" value="KAI7999792.1"/>
    <property type="molecule type" value="Genomic_DNA"/>
</dbReference>
<comment type="caution">
    <text evidence="1">The sequence shown here is derived from an EMBL/GenBank/DDBJ whole genome shotgun (WGS) entry which is preliminary data.</text>
</comment>
<keyword evidence="2" id="KW-1185">Reference proteome</keyword>
<reference evidence="1 2" key="1">
    <citation type="journal article" date="2022" name="Plant J.">
        <title>Chromosome-level genome of Camellia lanceoleosa provides a valuable resource for understanding genome evolution and self-incompatibility.</title>
        <authorList>
            <person name="Gong W."/>
            <person name="Xiao S."/>
            <person name="Wang L."/>
            <person name="Liao Z."/>
            <person name="Chang Y."/>
            <person name="Mo W."/>
            <person name="Hu G."/>
            <person name="Li W."/>
            <person name="Zhao G."/>
            <person name="Zhu H."/>
            <person name="Hu X."/>
            <person name="Ji K."/>
            <person name="Xiang X."/>
            <person name="Song Q."/>
            <person name="Yuan D."/>
            <person name="Jin S."/>
            <person name="Zhang L."/>
        </authorList>
    </citation>
    <scope>NUCLEOTIDE SEQUENCE [LARGE SCALE GENOMIC DNA]</scope>
    <source>
        <strain evidence="1">SQ_2022a</strain>
    </source>
</reference>
<proteinExistence type="predicted"/>